<comment type="function">
    <text evidence="7">Catalyzes the methyl esterification of L-isoaspartyl residues in peptides and proteins that result from spontaneous decomposition of normal L-aspartyl and L-asparaginyl residues. It plays a role in the repair and/or degradation of damaged proteins.</text>
</comment>
<comment type="subcellular location">
    <subcellularLocation>
        <location evidence="1 7">Cytoplasm</location>
    </subcellularLocation>
</comment>
<protein>
    <recommendedName>
        <fullName evidence="7">Protein-L-isoaspartate O-methyltransferase</fullName>
        <ecNumber evidence="7">2.1.1.77</ecNumber>
    </recommendedName>
    <alternativeName>
        <fullName evidence="7">L-isoaspartyl protein carboxyl methyltransferase</fullName>
    </alternativeName>
    <alternativeName>
        <fullName evidence="7">Protein L-isoaspartyl methyltransferase</fullName>
    </alternativeName>
    <alternativeName>
        <fullName evidence="7">Protein-beta-aspartate methyltransferase</fullName>
        <shortName evidence="7">PIMT</shortName>
    </alternativeName>
</protein>
<evidence type="ECO:0000313" key="9">
    <source>
        <dbReference type="Proteomes" id="UP000001235"/>
    </source>
</evidence>
<dbReference type="EMBL" id="CP002159">
    <property type="protein sequence ID" value="ADL55147.1"/>
    <property type="molecule type" value="Genomic_DNA"/>
</dbReference>
<organism evidence="8 9">
    <name type="scientific">Gallionella capsiferriformans (strain ES-2)</name>
    <name type="common">Gallionella ferruginea capsiferriformans (strain ES-2)</name>
    <dbReference type="NCBI Taxonomy" id="395494"/>
    <lineage>
        <taxon>Bacteria</taxon>
        <taxon>Pseudomonadati</taxon>
        <taxon>Pseudomonadota</taxon>
        <taxon>Betaproteobacteria</taxon>
        <taxon>Nitrosomonadales</taxon>
        <taxon>Gallionellaceae</taxon>
        <taxon>Gallionella</taxon>
    </lineage>
</organism>
<dbReference type="EC" id="2.1.1.77" evidence="7"/>
<dbReference type="GO" id="GO:0004719">
    <property type="term" value="F:protein-L-isoaspartate (D-aspartate) O-methyltransferase activity"/>
    <property type="evidence" value="ECO:0007669"/>
    <property type="project" value="UniProtKB-UniRule"/>
</dbReference>
<keyword evidence="4 7" id="KW-0489">Methyltransferase</keyword>
<dbReference type="SUPFAM" id="SSF53335">
    <property type="entry name" value="S-adenosyl-L-methionine-dependent methyltransferases"/>
    <property type="match status" value="1"/>
</dbReference>
<evidence type="ECO:0000313" key="8">
    <source>
        <dbReference type="EMBL" id="ADL55147.1"/>
    </source>
</evidence>
<gene>
    <name evidence="7" type="primary">pcm</name>
    <name evidence="8" type="ordered locus">Galf_1119</name>
</gene>
<keyword evidence="3 7" id="KW-0963">Cytoplasm</keyword>
<dbReference type="OrthoDB" id="9810066at2"/>
<name>D9SF50_GALCS</name>
<dbReference type="PANTHER" id="PTHR11579">
    <property type="entry name" value="PROTEIN-L-ISOASPARTATE O-METHYLTRANSFERASE"/>
    <property type="match status" value="1"/>
</dbReference>
<dbReference type="eggNOG" id="COG2518">
    <property type="taxonomic scope" value="Bacteria"/>
</dbReference>
<dbReference type="CDD" id="cd02440">
    <property type="entry name" value="AdoMet_MTases"/>
    <property type="match status" value="1"/>
</dbReference>
<evidence type="ECO:0000256" key="6">
    <source>
        <dbReference type="ARBA" id="ARBA00022691"/>
    </source>
</evidence>
<dbReference type="PROSITE" id="PS01279">
    <property type="entry name" value="PCMT"/>
    <property type="match status" value="1"/>
</dbReference>
<dbReference type="GO" id="GO:0032259">
    <property type="term" value="P:methylation"/>
    <property type="evidence" value="ECO:0007669"/>
    <property type="project" value="UniProtKB-KW"/>
</dbReference>
<evidence type="ECO:0000256" key="4">
    <source>
        <dbReference type="ARBA" id="ARBA00022603"/>
    </source>
</evidence>
<dbReference type="Proteomes" id="UP000001235">
    <property type="component" value="Chromosome"/>
</dbReference>
<feature type="active site" evidence="7">
    <location>
        <position position="69"/>
    </location>
</feature>
<dbReference type="FunFam" id="3.40.50.150:FF:000010">
    <property type="entry name" value="Protein-L-isoaspartate O-methyltransferase"/>
    <property type="match status" value="1"/>
</dbReference>
<proteinExistence type="inferred from homology"/>
<dbReference type="Gene3D" id="3.40.50.150">
    <property type="entry name" value="Vaccinia Virus protein VP39"/>
    <property type="match status" value="1"/>
</dbReference>
<comment type="catalytic activity">
    <reaction evidence="7">
        <text>[protein]-L-isoaspartate + S-adenosyl-L-methionine = [protein]-L-isoaspartate alpha-methyl ester + S-adenosyl-L-homocysteine</text>
        <dbReference type="Rhea" id="RHEA:12705"/>
        <dbReference type="Rhea" id="RHEA-COMP:12143"/>
        <dbReference type="Rhea" id="RHEA-COMP:12144"/>
        <dbReference type="ChEBI" id="CHEBI:57856"/>
        <dbReference type="ChEBI" id="CHEBI:59789"/>
        <dbReference type="ChEBI" id="CHEBI:90596"/>
        <dbReference type="ChEBI" id="CHEBI:90598"/>
        <dbReference type="EC" id="2.1.1.77"/>
    </reaction>
</comment>
<dbReference type="InterPro" id="IPR029063">
    <property type="entry name" value="SAM-dependent_MTases_sf"/>
</dbReference>
<evidence type="ECO:0000256" key="5">
    <source>
        <dbReference type="ARBA" id="ARBA00022679"/>
    </source>
</evidence>
<dbReference type="GO" id="GO:0005737">
    <property type="term" value="C:cytoplasm"/>
    <property type="evidence" value="ECO:0007669"/>
    <property type="project" value="UniProtKB-SubCell"/>
</dbReference>
<evidence type="ECO:0000256" key="2">
    <source>
        <dbReference type="ARBA" id="ARBA00005369"/>
    </source>
</evidence>
<comment type="similarity">
    <text evidence="2 7">Belongs to the methyltransferase superfamily. L-isoaspartyl/D-aspartyl protein methyltransferase family.</text>
</comment>
<dbReference type="STRING" id="395494.Galf_1119"/>
<keyword evidence="6 7" id="KW-0949">S-adenosyl-L-methionine</keyword>
<keyword evidence="5 7" id="KW-0808">Transferase</keyword>
<reference evidence="8 9" key="1">
    <citation type="submission" date="2010-08" db="EMBL/GenBank/DDBJ databases">
        <title>Complete sequence of Gallionella capsiferriformans ES-2.</title>
        <authorList>
            <consortium name="US DOE Joint Genome Institute"/>
            <person name="Lucas S."/>
            <person name="Copeland A."/>
            <person name="Lapidus A."/>
            <person name="Cheng J.-F."/>
            <person name="Bruce D."/>
            <person name="Goodwin L."/>
            <person name="Pitluck S."/>
            <person name="Chertkov O."/>
            <person name="Davenport K.W."/>
            <person name="Detter J.C."/>
            <person name="Han C."/>
            <person name="Tapia R."/>
            <person name="Land M."/>
            <person name="Hauser L."/>
            <person name="Chang Y.-J."/>
            <person name="Jeffries C."/>
            <person name="Kyrpides N."/>
            <person name="Ivanova N."/>
            <person name="Mikhailova N."/>
            <person name="Shelobolina E.S."/>
            <person name="Picardal F."/>
            <person name="Roden E."/>
            <person name="Emerson D."/>
            <person name="Woyke T."/>
        </authorList>
    </citation>
    <scope>NUCLEOTIDE SEQUENCE [LARGE SCALE GENOMIC DNA]</scope>
    <source>
        <strain evidence="8 9">ES-2</strain>
    </source>
</reference>
<dbReference type="NCBIfam" id="TIGR00080">
    <property type="entry name" value="pimt"/>
    <property type="match status" value="1"/>
</dbReference>
<evidence type="ECO:0000256" key="1">
    <source>
        <dbReference type="ARBA" id="ARBA00004496"/>
    </source>
</evidence>
<keyword evidence="9" id="KW-1185">Reference proteome</keyword>
<dbReference type="InterPro" id="IPR000682">
    <property type="entry name" value="PCMT"/>
</dbReference>
<evidence type="ECO:0000256" key="3">
    <source>
        <dbReference type="ARBA" id="ARBA00022490"/>
    </source>
</evidence>
<evidence type="ECO:0000256" key="7">
    <source>
        <dbReference type="HAMAP-Rule" id="MF_00090"/>
    </source>
</evidence>
<accession>D9SF50</accession>
<dbReference type="PANTHER" id="PTHR11579:SF0">
    <property type="entry name" value="PROTEIN-L-ISOASPARTATE(D-ASPARTATE) O-METHYLTRANSFERASE"/>
    <property type="match status" value="1"/>
</dbReference>
<dbReference type="GO" id="GO:0030091">
    <property type="term" value="P:protein repair"/>
    <property type="evidence" value="ECO:0007669"/>
    <property type="project" value="UniProtKB-UniRule"/>
</dbReference>
<dbReference type="HOGENOM" id="CLU_055432_2_0_4"/>
<dbReference type="NCBIfam" id="NF001453">
    <property type="entry name" value="PRK00312.1"/>
    <property type="match status" value="1"/>
</dbReference>
<dbReference type="HAMAP" id="MF_00090">
    <property type="entry name" value="PIMT"/>
    <property type="match status" value="1"/>
</dbReference>
<dbReference type="Pfam" id="PF01135">
    <property type="entry name" value="PCMT"/>
    <property type="match status" value="1"/>
</dbReference>
<dbReference type="RefSeq" id="WP_013293087.1">
    <property type="nucleotide sequence ID" value="NC_014394.1"/>
</dbReference>
<sequence length="220" mass="24489" precursor="true">MTMRHSGIGMTSARTRQRMIDRLRDQGIVDEAVLAAMYEVPRHLFVDEALASRAYDDVSLPINYEQTISQPYIVARMIEVLRASTTRPIKKVLEIGTGCGYQAAVLAHVFPEVYSMERIEPLYQRAKSKLHDLAINNVKLSYADGSAGLPDAALFDGIIMAAAAPVMLAALREQLAVGGRMVLPVGRQEQWLYLVEREAQGFRESRLEPVKFVPLLMGKA</sequence>
<dbReference type="KEGG" id="gca:Galf_1119"/>
<dbReference type="AlphaFoldDB" id="D9SF50"/>